<dbReference type="Proteomes" id="UP000053630">
    <property type="component" value="Unassembled WGS sequence"/>
</dbReference>
<protein>
    <submittedName>
        <fullName evidence="2">Uncharacterized protein</fullName>
    </submittedName>
</protein>
<evidence type="ECO:0000313" key="2">
    <source>
        <dbReference type="EMBL" id="EJC97323.1"/>
    </source>
</evidence>
<dbReference type="RefSeq" id="XP_007272414.1">
    <property type="nucleotide sequence ID" value="XM_007272352.1"/>
</dbReference>
<accession>R7SF44</accession>
<dbReference type="KEGG" id="fme:FOMMEDRAFT_32524"/>
<feature type="compositionally biased region" description="Low complexity" evidence="1">
    <location>
        <begin position="203"/>
        <end position="218"/>
    </location>
</feature>
<name>R7SF44_FOMME</name>
<gene>
    <name evidence="2" type="ORF">FOMMEDRAFT_32524</name>
</gene>
<evidence type="ECO:0000256" key="1">
    <source>
        <dbReference type="SAM" id="MobiDB-lite"/>
    </source>
</evidence>
<dbReference type="AlphaFoldDB" id="R7SF44"/>
<sequence length="275" mass="30906">MPRLPSAQQIIAIYSDKECISIAANRATIRETRDSTGDNTHRGLEFIWYWTWDIVINKITWRYISLSKIPQPRITSVFVAQGGTGQERWKTCVPDFGIVRHLDEEVIEMDGEEIVFPAKSKLVAIGEIKPAPSDDSVAMIKHAITEATMTLSKQARTFFRAYPKRKAIVGISVAGEYWSFQTLHSKNFKDNANIDEPNPDYLPSNPSSSVSPAPMSISDQSSPDPLDFLSPGKAIEHPIYRLRTTNSNTVMDQLVDAIRKLEAVEGSKEFDYMPL</sequence>
<keyword evidence="3" id="KW-1185">Reference proteome</keyword>
<reference evidence="3" key="1">
    <citation type="journal article" date="2012" name="Science">
        <title>The Paleozoic origin of enzymatic lignin decomposition reconstructed from 31 fungal genomes.</title>
        <authorList>
            <person name="Floudas D."/>
            <person name="Binder M."/>
            <person name="Riley R."/>
            <person name="Barry K."/>
            <person name="Blanchette R.A."/>
            <person name="Henrissat B."/>
            <person name="Martinez A.T."/>
            <person name="Otillar R."/>
            <person name="Spatafora J.W."/>
            <person name="Yadav J.S."/>
            <person name="Aerts A."/>
            <person name="Benoit I."/>
            <person name="Boyd A."/>
            <person name="Carlson A."/>
            <person name="Copeland A."/>
            <person name="Coutinho P.M."/>
            <person name="de Vries R.P."/>
            <person name="Ferreira P."/>
            <person name="Findley K."/>
            <person name="Foster B."/>
            <person name="Gaskell J."/>
            <person name="Glotzer D."/>
            <person name="Gorecki P."/>
            <person name="Heitman J."/>
            <person name="Hesse C."/>
            <person name="Hori C."/>
            <person name="Igarashi K."/>
            <person name="Jurgens J.A."/>
            <person name="Kallen N."/>
            <person name="Kersten P."/>
            <person name="Kohler A."/>
            <person name="Kuees U."/>
            <person name="Kumar T.K.A."/>
            <person name="Kuo A."/>
            <person name="LaButti K."/>
            <person name="Larrondo L.F."/>
            <person name="Lindquist E."/>
            <person name="Ling A."/>
            <person name="Lombard V."/>
            <person name="Lucas S."/>
            <person name="Lundell T."/>
            <person name="Martin R."/>
            <person name="McLaughlin D.J."/>
            <person name="Morgenstern I."/>
            <person name="Morin E."/>
            <person name="Murat C."/>
            <person name="Nagy L.G."/>
            <person name="Nolan M."/>
            <person name="Ohm R.A."/>
            <person name="Patyshakuliyeva A."/>
            <person name="Rokas A."/>
            <person name="Ruiz-Duenas F.J."/>
            <person name="Sabat G."/>
            <person name="Salamov A."/>
            <person name="Samejima M."/>
            <person name="Schmutz J."/>
            <person name="Slot J.C."/>
            <person name="St John F."/>
            <person name="Stenlid J."/>
            <person name="Sun H."/>
            <person name="Sun S."/>
            <person name="Syed K."/>
            <person name="Tsang A."/>
            <person name="Wiebenga A."/>
            <person name="Young D."/>
            <person name="Pisabarro A."/>
            <person name="Eastwood D.C."/>
            <person name="Martin F."/>
            <person name="Cullen D."/>
            <person name="Grigoriev I.V."/>
            <person name="Hibbett D.S."/>
        </authorList>
    </citation>
    <scope>NUCLEOTIDE SEQUENCE [LARGE SCALE GENOMIC DNA]</scope>
    <source>
        <strain evidence="3">MF3/22</strain>
    </source>
</reference>
<feature type="region of interest" description="Disordered" evidence="1">
    <location>
        <begin position="190"/>
        <end position="228"/>
    </location>
</feature>
<dbReference type="EMBL" id="JH719102">
    <property type="protein sequence ID" value="EJC97323.1"/>
    <property type="molecule type" value="Genomic_DNA"/>
</dbReference>
<evidence type="ECO:0000313" key="3">
    <source>
        <dbReference type="Proteomes" id="UP000053630"/>
    </source>
</evidence>
<proteinExistence type="predicted"/>
<organism evidence="2 3">
    <name type="scientific">Fomitiporia mediterranea (strain MF3/22)</name>
    <name type="common">Grapevine white-rot fungus</name>
    <dbReference type="NCBI Taxonomy" id="694068"/>
    <lineage>
        <taxon>Eukaryota</taxon>
        <taxon>Fungi</taxon>
        <taxon>Dikarya</taxon>
        <taxon>Basidiomycota</taxon>
        <taxon>Agaricomycotina</taxon>
        <taxon>Agaricomycetes</taxon>
        <taxon>Hymenochaetales</taxon>
        <taxon>Hymenochaetaceae</taxon>
        <taxon>Fomitiporia</taxon>
    </lineage>
</organism>
<dbReference type="GeneID" id="18679213"/>